<dbReference type="GO" id="GO:0004556">
    <property type="term" value="F:alpha-amylase activity"/>
    <property type="evidence" value="ECO:0007669"/>
    <property type="project" value="TreeGrafter"/>
</dbReference>
<dbReference type="GO" id="GO:0009313">
    <property type="term" value="P:oligosaccharide catabolic process"/>
    <property type="evidence" value="ECO:0007669"/>
    <property type="project" value="TreeGrafter"/>
</dbReference>
<keyword evidence="3" id="KW-0326">Glycosidase</keyword>
<dbReference type="EMBL" id="JYHV01000006">
    <property type="protein sequence ID" value="KJH84621.1"/>
    <property type="molecule type" value="Genomic_DNA"/>
</dbReference>
<dbReference type="Proteomes" id="UP000032487">
    <property type="component" value="Unassembled WGS sequence"/>
</dbReference>
<feature type="domain" description="Glycosyl hydrolase family 13 catalytic" evidence="4">
    <location>
        <begin position="17"/>
        <end position="376"/>
    </location>
</feature>
<evidence type="ECO:0000256" key="1">
    <source>
        <dbReference type="ARBA" id="ARBA00008061"/>
    </source>
</evidence>
<proteinExistence type="inferred from homology"/>
<dbReference type="FunFam" id="3.90.400.10:FF:000002">
    <property type="entry name" value="Sucrose isomerase"/>
    <property type="match status" value="1"/>
</dbReference>
<dbReference type="RefSeq" id="WP_045160408.1">
    <property type="nucleotide sequence ID" value="NZ_JYHV01000006.1"/>
</dbReference>
<reference evidence="5 6" key="1">
    <citation type="submission" date="2015-02" db="EMBL/GenBank/DDBJ databases">
        <title>Draft genome sequence of Pseudomonas stutzeri NT0128 isolated from wheat (Triticum turgidum) rhizosphere.</title>
        <authorList>
            <person name="Tovi N."/>
            <person name="Frenk S."/>
            <person name="Hadar Y."/>
            <person name="Minz D."/>
        </authorList>
    </citation>
    <scope>NUCLEOTIDE SEQUENCE [LARGE SCALE GENOMIC DNA]</scope>
    <source>
        <strain evidence="5 6">NT0128</strain>
    </source>
</reference>
<gene>
    <name evidence="5" type="ORF">UF78_02165</name>
</gene>
<dbReference type="SMART" id="SM00642">
    <property type="entry name" value="Aamy"/>
    <property type="match status" value="1"/>
</dbReference>
<accession>A0A0D9AZ39</accession>
<sequence>MSESTQPPWWKVATIYQIYPRSFADSNGDGVGDLNGVLRHLDHLQYLGVDALWLSPIFRSPMADAGYDISDYCDVDPLFGSLADIDRLIAEAHARDIRVLLDFVPNHTSDQHPWFVESRSSRDNPKRDWYIWRDEPNNWRAALNAGSAWTWDEGSQQYYLHLFLPEQPDLNWRNPEVVEAMHGVLRFWLDRGIDGFRVDVIHCTGKDPSFADDSRCLGGQPLVEFNDQPYSHEVLRGLRRLVDSYPGERVLVGEVNIRATERVLQYYGAGDELHMSFNFQPLDAPWEPVMFRTCIRDVEALLKPANAWPTWVLSNHDNHRQRSRYHGSLRSAHAAAVLLLTLRGTPFIYQGEELGLEDAVIEPDEQVDPGGRDGCRAPIPWFCAPPHGWEGNRPWLPFPPESEELAAERQVRAAGSTLELYRRLISARKRSPALREGDWEELPSHPNVLAYRRQLGEDQRVVCLNFADQPHAFPINGHWQIEVASDAQNEGEPYCGELAAGQALILSPEEH</sequence>
<evidence type="ECO:0000313" key="6">
    <source>
        <dbReference type="Proteomes" id="UP000032487"/>
    </source>
</evidence>
<dbReference type="InterPro" id="IPR013780">
    <property type="entry name" value="Glyco_hydro_b"/>
</dbReference>
<dbReference type="Gene3D" id="3.90.400.10">
    <property type="entry name" value="Oligo-1,6-glucosidase, Domain 2"/>
    <property type="match status" value="1"/>
</dbReference>
<evidence type="ECO:0000259" key="4">
    <source>
        <dbReference type="SMART" id="SM00642"/>
    </source>
</evidence>
<keyword evidence="2" id="KW-0378">Hydrolase</keyword>
<dbReference type="Gene3D" id="3.20.20.80">
    <property type="entry name" value="Glycosidases"/>
    <property type="match status" value="1"/>
</dbReference>
<protein>
    <submittedName>
        <fullName evidence="5">Alpha-amylase</fullName>
    </submittedName>
</protein>
<dbReference type="Pfam" id="PF00128">
    <property type="entry name" value="Alpha-amylase"/>
    <property type="match status" value="1"/>
</dbReference>
<evidence type="ECO:0000256" key="3">
    <source>
        <dbReference type="ARBA" id="ARBA00023295"/>
    </source>
</evidence>
<dbReference type="SUPFAM" id="SSF51011">
    <property type="entry name" value="Glycosyl hydrolase domain"/>
    <property type="match status" value="1"/>
</dbReference>
<dbReference type="InterPro" id="IPR006047">
    <property type="entry name" value="GH13_cat_dom"/>
</dbReference>
<organism evidence="5 6">
    <name type="scientific">Stutzerimonas stutzeri</name>
    <name type="common">Pseudomonas stutzeri</name>
    <dbReference type="NCBI Taxonomy" id="316"/>
    <lineage>
        <taxon>Bacteria</taxon>
        <taxon>Pseudomonadati</taxon>
        <taxon>Pseudomonadota</taxon>
        <taxon>Gammaproteobacteria</taxon>
        <taxon>Pseudomonadales</taxon>
        <taxon>Pseudomonadaceae</taxon>
        <taxon>Stutzerimonas</taxon>
    </lineage>
</organism>
<dbReference type="InterPro" id="IPR045857">
    <property type="entry name" value="O16G_dom_2"/>
</dbReference>
<comment type="caution">
    <text evidence="5">The sequence shown here is derived from an EMBL/GenBank/DDBJ whole genome shotgun (WGS) entry which is preliminary data.</text>
</comment>
<evidence type="ECO:0000256" key="2">
    <source>
        <dbReference type="ARBA" id="ARBA00022801"/>
    </source>
</evidence>
<dbReference type="PANTHER" id="PTHR10357:SF179">
    <property type="entry name" value="NEUTRAL AND BASIC AMINO ACID TRANSPORT PROTEIN RBAT"/>
    <property type="match status" value="1"/>
</dbReference>
<dbReference type="SUPFAM" id="SSF51445">
    <property type="entry name" value="(Trans)glycosidases"/>
    <property type="match status" value="1"/>
</dbReference>
<dbReference type="PANTHER" id="PTHR10357">
    <property type="entry name" value="ALPHA-AMYLASE FAMILY MEMBER"/>
    <property type="match status" value="1"/>
</dbReference>
<name>A0A0D9AZ39_STUST</name>
<comment type="similarity">
    <text evidence="1">Belongs to the glycosyl hydrolase 13 family.</text>
</comment>
<dbReference type="OrthoDB" id="9805159at2"/>
<dbReference type="AlphaFoldDB" id="A0A0D9AZ39"/>
<evidence type="ECO:0000313" key="5">
    <source>
        <dbReference type="EMBL" id="KJH84621.1"/>
    </source>
</evidence>
<dbReference type="Gene3D" id="2.60.40.1180">
    <property type="entry name" value="Golgi alpha-mannosidase II"/>
    <property type="match status" value="1"/>
</dbReference>
<dbReference type="InterPro" id="IPR017853">
    <property type="entry name" value="GH"/>
</dbReference>
<dbReference type="PATRIC" id="fig|316.101.peg.60"/>
<dbReference type="CDD" id="cd11331">
    <property type="entry name" value="AmyAc_OligoGlu_like"/>
    <property type="match status" value="1"/>
</dbReference>